<evidence type="ECO:0000313" key="2">
    <source>
        <dbReference type="WBParaSite" id="JU765_v2.g4070.t1"/>
    </source>
</evidence>
<sequence>MIFFNNKVFRKIWKNLEQVFEWLILPRKKLDPAHFGFDEDDVNDILDLNDVDKVFDDTLISFEPGFDDSWSTSEFQHDSEPFGNDSIQFQPTSAGNDPFCQVNSDDIRFLEEIIFLESQRTDLEALFDLFDDFFSLIDHLYLEASENAPNSTVYINSSSGSSSEEFVFPDPDSLPPKTGKRGRKKVYHGQDRKWATWRNNWVYNQRKLIQKDVKQAELTFLTKKNEFLQQEFFELTLEAEFEKASICEFNWNRIQMVADDFEPSNHFCHCKTTGKPCPDLFFINFPVHHR</sequence>
<evidence type="ECO:0000313" key="1">
    <source>
        <dbReference type="Proteomes" id="UP000887576"/>
    </source>
</evidence>
<organism evidence="1 2">
    <name type="scientific">Panagrolaimus sp. JU765</name>
    <dbReference type="NCBI Taxonomy" id="591449"/>
    <lineage>
        <taxon>Eukaryota</taxon>
        <taxon>Metazoa</taxon>
        <taxon>Ecdysozoa</taxon>
        <taxon>Nematoda</taxon>
        <taxon>Chromadorea</taxon>
        <taxon>Rhabditida</taxon>
        <taxon>Tylenchina</taxon>
        <taxon>Panagrolaimomorpha</taxon>
        <taxon>Panagrolaimoidea</taxon>
        <taxon>Panagrolaimidae</taxon>
        <taxon>Panagrolaimus</taxon>
    </lineage>
</organism>
<accession>A0AC34R7A5</accession>
<dbReference type="Proteomes" id="UP000887576">
    <property type="component" value="Unplaced"/>
</dbReference>
<name>A0AC34R7A5_9BILA</name>
<protein>
    <submittedName>
        <fullName evidence="2">Uncharacterized protein</fullName>
    </submittedName>
</protein>
<proteinExistence type="predicted"/>
<reference evidence="2" key="1">
    <citation type="submission" date="2022-11" db="UniProtKB">
        <authorList>
            <consortium name="WormBaseParasite"/>
        </authorList>
    </citation>
    <scope>IDENTIFICATION</scope>
</reference>
<dbReference type="WBParaSite" id="JU765_v2.g4070.t1">
    <property type="protein sequence ID" value="JU765_v2.g4070.t1"/>
    <property type="gene ID" value="JU765_v2.g4070"/>
</dbReference>